<gene>
    <name evidence="1" type="ORF">KUF71_007217</name>
</gene>
<sequence length="229" mass="26495">MELITQSKLKKCWVPSLIRLSMKDIIAALDAGILKIQSTSSVIRELRPLKDMAFWKANENMLYNTHLLTHITEGVFNFGPIWGHNSFLYKSKNRHILMLSKSPHLLCSQIARKFLTFQSLTSLLSKMIPCSKVRSFSSSVLEYKKLMKVNRVAGCVLLGKPKCQFLSSEDREKLSLVCETLPDDHCFLYQRMYFFDKKRYTTAAYGDKKKIMIQMSFFLVIIVFKSLTL</sequence>
<keyword evidence="2" id="KW-1185">Reference proteome</keyword>
<proteinExistence type="predicted"/>
<evidence type="ECO:0000313" key="2">
    <source>
        <dbReference type="Proteomes" id="UP001219518"/>
    </source>
</evidence>
<dbReference type="EMBL" id="JAHWGI010000775">
    <property type="protein sequence ID" value="KAK3917742.1"/>
    <property type="molecule type" value="Genomic_DNA"/>
</dbReference>
<accession>A0AAE1HAC7</accession>
<reference evidence="1" key="2">
    <citation type="journal article" date="2023" name="BMC Genomics">
        <title>Pest status, molecular evolution, and epigenetic factors derived from the genome assembly of Frankliniella fusca, a thysanopteran phytovirus vector.</title>
        <authorList>
            <person name="Catto M.A."/>
            <person name="Labadie P.E."/>
            <person name="Jacobson A.L."/>
            <person name="Kennedy G.G."/>
            <person name="Srinivasan R."/>
            <person name="Hunt B.G."/>
        </authorList>
    </citation>
    <scope>NUCLEOTIDE SEQUENCE</scope>
    <source>
        <strain evidence="1">PL_HMW_Pooled</strain>
    </source>
</reference>
<name>A0AAE1HAC7_9NEOP</name>
<evidence type="ECO:0000313" key="1">
    <source>
        <dbReference type="EMBL" id="KAK3917742.1"/>
    </source>
</evidence>
<protein>
    <submittedName>
        <fullName evidence="1">Thioredoxin domain-containing protein C13F5.05, mitochondrial</fullName>
    </submittedName>
</protein>
<dbReference type="AlphaFoldDB" id="A0AAE1HAC7"/>
<dbReference type="Proteomes" id="UP001219518">
    <property type="component" value="Unassembled WGS sequence"/>
</dbReference>
<comment type="caution">
    <text evidence="1">The sequence shown here is derived from an EMBL/GenBank/DDBJ whole genome shotgun (WGS) entry which is preliminary data.</text>
</comment>
<reference evidence="1" key="1">
    <citation type="submission" date="2021-07" db="EMBL/GenBank/DDBJ databases">
        <authorList>
            <person name="Catto M.A."/>
            <person name="Jacobson A."/>
            <person name="Kennedy G."/>
            <person name="Labadie P."/>
            <person name="Hunt B.G."/>
            <person name="Srinivasan R."/>
        </authorList>
    </citation>
    <scope>NUCLEOTIDE SEQUENCE</scope>
    <source>
        <strain evidence="1">PL_HMW_Pooled</strain>
        <tissue evidence="1">Head</tissue>
    </source>
</reference>
<organism evidence="1 2">
    <name type="scientific">Frankliniella fusca</name>
    <dbReference type="NCBI Taxonomy" id="407009"/>
    <lineage>
        <taxon>Eukaryota</taxon>
        <taxon>Metazoa</taxon>
        <taxon>Ecdysozoa</taxon>
        <taxon>Arthropoda</taxon>
        <taxon>Hexapoda</taxon>
        <taxon>Insecta</taxon>
        <taxon>Pterygota</taxon>
        <taxon>Neoptera</taxon>
        <taxon>Paraneoptera</taxon>
        <taxon>Thysanoptera</taxon>
        <taxon>Terebrantia</taxon>
        <taxon>Thripoidea</taxon>
        <taxon>Thripidae</taxon>
        <taxon>Frankliniella</taxon>
    </lineage>
</organism>